<dbReference type="GO" id="GO:0051539">
    <property type="term" value="F:4 iron, 4 sulfur cluster binding"/>
    <property type="evidence" value="ECO:0007669"/>
    <property type="project" value="UniProtKB-KW"/>
</dbReference>
<keyword evidence="3" id="KW-0408">Iron</keyword>
<organism evidence="7 8">
    <name type="scientific">Stieleria varia</name>
    <dbReference type="NCBI Taxonomy" id="2528005"/>
    <lineage>
        <taxon>Bacteria</taxon>
        <taxon>Pseudomonadati</taxon>
        <taxon>Planctomycetota</taxon>
        <taxon>Planctomycetia</taxon>
        <taxon>Pirellulales</taxon>
        <taxon>Pirellulaceae</taxon>
        <taxon>Stieleria</taxon>
    </lineage>
</organism>
<evidence type="ECO:0000313" key="7">
    <source>
        <dbReference type="EMBL" id="TWU04595.1"/>
    </source>
</evidence>
<proteinExistence type="predicted"/>
<evidence type="ECO:0000259" key="6">
    <source>
        <dbReference type="PROSITE" id="PS51379"/>
    </source>
</evidence>
<feature type="domain" description="4Fe-4S ferredoxin-type" evidence="6">
    <location>
        <begin position="271"/>
        <end position="302"/>
    </location>
</feature>
<dbReference type="PROSITE" id="PS51379">
    <property type="entry name" value="4FE4S_FER_2"/>
    <property type="match status" value="2"/>
</dbReference>
<keyword evidence="1" id="KW-0004">4Fe-4S</keyword>
<dbReference type="PANTHER" id="PTHR43687">
    <property type="entry name" value="ADENYLYLSULFATE REDUCTASE, BETA SUBUNIT"/>
    <property type="match status" value="1"/>
</dbReference>
<dbReference type="Proteomes" id="UP000320176">
    <property type="component" value="Unassembled WGS sequence"/>
</dbReference>
<feature type="region of interest" description="Disordered" evidence="5">
    <location>
        <begin position="133"/>
        <end position="157"/>
    </location>
</feature>
<evidence type="ECO:0000256" key="5">
    <source>
        <dbReference type="SAM" id="MobiDB-lite"/>
    </source>
</evidence>
<dbReference type="AlphaFoldDB" id="A0A5C6AX63"/>
<keyword evidence="8" id="KW-1185">Reference proteome</keyword>
<feature type="compositionally biased region" description="Polar residues" evidence="5">
    <location>
        <begin position="29"/>
        <end position="47"/>
    </location>
</feature>
<dbReference type="PANTHER" id="PTHR43687:SF1">
    <property type="entry name" value="FERREDOXIN III"/>
    <property type="match status" value="1"/>
</dbReference>
<dbReference type="GO" id="GO:0046872">
    <property type="term" value="F:metal ion binding"/>
    <property type="evidence" value="ECO:0007669"/>
    <property type="project" value="UniProtKB-KW"/>
</dbReference>
<evidence type="ECO:0000256" key="4">
    <source>
        <dbReference type="ARBA" id="ARBA00023014"/>
    </source>
</evidence>
<dbReference type="SUPFAM" id="SSF54862">
    <property type="entry name" value="4Fe-4S ferredoxins"/>
    <property type="match status" value="1"/>
</dbReference>
<keyword evidence="4" id="KW-0411">Iron-sulfur</keyword>
<accession>A0A5C6AX63</accession>
<dbReference type="InterPro" id="IPR050572">
    <property type="entry name" value="Fe-S_Ferredoxin"/>
</dbReference>
<name>A0A5C6AX63_9BACT</name>
<gene>
    <name evidence="7" type="ORF">Pla52n_26370</name>
</gene>
<feature type="domain" description="4Fe-4S ferredoxin-type" evidence="6">
    <location>
        <begin position="241"/>
        <end position="270"/>
    </location>
</feature>
<evidence type="ECO:0000313" key="8">
    <source>
        <dbReference type="Proteomes" id="UP000320176"/>
    </source>
</evidence>
<evidence type="ECO:0000256" key="3">
    <source>
        <dbReference type="ARBA" id="ARBA00023004"/>
    </source>
</evidence>
<dbReference type="EMBL" id="SJPN01000003">
    <property type="protein sequence ID" value="TWU04595.1"/>
    <property type="molecule type" value="Genomic_DNA"/>
</dbReference>
<reference evidence="7 8" key="1">
    <citation type="submission" date="2019-02" db="EMBL/GenBank/DDBJ databases">
        <title>Deep-cultivation of Planctomycetes and their phenomic and genomic characterization uncovers novel biology.</title>
        <authorList>
            <person name="Wiegand S."/>
            <person name="Jogler M."/>
            <person name="Boedeker C."/>
            <person name="Pinto D."/>
            <person name="Vollmers J."/>
            <person name="Rivas-Marin E."/>
            <person name="Kohn T."/>
            <person name="Peeters S.H."/>
            <person name="Heuer A."/>
            <person name="Rast P."/>
            <person name="Oberbeckmann S."/>
            <person name="Bunk B."/>
            <person name="Jeske O."/>
            <person name="Meyerdierks A."/>
            <person name="Storesund J.E."/>
            <person name="Kallscheuer N."/>
            <person name="Luecker S."/>
            <person name="Lage O.M."/>
            <person name="Pohl T."/>
            <person name="Merkel B.J."/>
            <person name="Hornburger P."/>
            <person name="Mueller R.-W."/>
            <person name="Bruemmer F."/>
            <person name="Labrenz M."/>
            <person name="Spormann A.M."/>
            <person name="Op Den Camp H."/>
            <person name="Overmann J."/>
            <person name="Amann R."/>
            <person name="Jetten M.S.M."/>
            <person name="Mascher T."/>
            <person name="Medema M.H."/>
            <person name="Devos D.P."/>
            <person name="Kaster A.-K."/>
            <person name="Ovreas L."/>
            <person name="Rohde M."/>
            <person name="Galperin M.Y."/>
            <person name="Jogler C."/>
        </authorList>
    </citation>
    <scope>NUCLEOTIDE SEQUENCE [LARGE SCALE GENOMIC DNA]</scope>
    <source>
        <strain evidence="7 8">Pla52n</strain>
    </source>
</reference>
<feature type="compositionally biased region" description="Acidic residues" evidence="5">
    <location>
        <begin position="138"/>
        <end position="147"/>
    </location>
</feature>
<protein>
    <submittedName>
        <fullName evidence="7">Ferredoxin-2</fullName>
    </submittedName>
</protein>
<dbReference type="Gene3D" id="3.30.70.20">
    <property type="match status" value="1"/>
</dbReference>
<feature type="region of interest" description="Disordered" evidence="5">
    <location>
        <begin position="1"/>
        <end position="47"/>
    </location>
</feature>
<evidence type="ECO:0000256" key="1">
    <source>
        <dbReference type="ARBA" id="ARBA00022485"/>
    </source>
</evidence>
<evidence type="ECO:0000256" key="2">
    <source>
        <dbReference type="ARBA" id="ARBA00022723"/>
    </source>
</evidence>
<sequence length="388" mass="41871">MISPNPQSLREPALREPAVLETRSDSSTEARSSTGALAQPTAGQKSGWTVVVSRGQSRNPAKRGLEQAIADAAAQMPGVNVVVVPHLYDLPKGGESLQTLAQFDGNLIVVSWIFPRAAHWVLDRNNIRGQFVPPQIGDEADADEADGDVSSVAEGADGDTEIERVSDLFPRPKRDVHCLDLKVSDDQGVYIGEIQRLIQPAGQPEQPPVADSNSSSGGVAGSLPIIGGQILQVDETTSRRWYPVIDFNRCTNCMECIDFCLFGVYGVDGAETILVEQPDNCRKGCPACSRVCPENAIIFPQHKAPAIAGAEIEGEEGFKIDLSKLFGAPDTGDDAIATAARERDEQLLLAGRDAIGIDEQLKKRQADLNRKPKDQLDHLLDSLDEFDL</sequence>
<dbReference type="RefSeq" id="WP_231741957.1">
    <property type="nucleotide sequence ID" value="NZ_CP151726.1"/>
</dbReference>
<dbReference type="InterPro" id="IPR017896">
    <property type="entry name" value="4Fe4S_Fe-S-bd"/>
</dbReference>
<keyword evidence="2" id="KW-0479">Metal-binding</keyword>
<comment type="caution">
    <text evidence="7">The sequence shown here is derived from an EMBL/GenBank/DDBJ whole genome shotgun (WGS) entry which is preliminary data.</text>
</comment>